<evidence type="ECO:0000313" key="4">
    <source>
        <dbReference type="EMBL" id="KAK7998991.1"/>
    </source>
</evidence>
<feature type="region of interest" description="Disordered" evidence="2">
    <location>
        <begin position="304"/>
        <end position="326"/>
    </location>
</feature>
<proteinExistence type="predicted"/>
<dbReference type="InterPro" id="IPR001138">
    <property type="entry name" value="Zn2Cys6_DnaBD"/>
</dbReference>
<evidence type="ECO:0000256" key="2">
    <source>
        <dbReference type="SAM" id="MobiDB-lite"/>
    </source>
</evidence>
<dbReference type="InterPro" id="IPR036864">
    <property type="entry name" value="Zn2-C6_fun-type_DNA-bd_sf"/>
</dbReference>
<accession>A0ABR1R4X5</accession>
<organism evidence="4 5">
    <name type="scientific">Apiospora marii</name>
    <dbReference type="NCBI Taxonomy" id="335849"/>
    <lineage>
        <taxon>Eukaryota</taxon>
        <taxon>Fungi</taxon>
        <taxon>Dikarya</taxon>
        <taxon>Ascomycota</taxon>
        <taxon>Pezizomycotina</taxon>
        <taxon>Sordariomycetes</taxon>
        <taxon>Xylariomycetidae</taxon>
        <taxon>Amphisphaeriales</taxon>
        <taxon>Apiosporaceae</taxon>
        <taxon>Apiospora</taxon>
    </lineage>
</organism>
<dbReference type="PROSITE" id="PS50048">
    <property type="entry name" value="ZN2_CY6_FUNGAL_2"/>
    <property type="match status" value="1"/>
</dbReference>
<protein>
    <recommendedName>
        <fullName evidence="3">Zn(2)-C6 fungal-type domain-containing protein</fullName>
    </recommendedName>
</protein>
<feature type="compositionally biased region" description="Polar residues" evidence="2">
    <location>
        <begin position="310"/>
        <end position="325"/>
    </location>
</feature>
<keyword evidence="1" id="KW-0539">Nucleus</keyword>
<dbReference type="Gene3D" id="4.10.240.10">
    <property type="entry name" value="Zn(2)-C6 fungal-type DNA-binding domain"/>
    <property type="match status" value="1"/>
</dbReference>
<gene>
    <name evidence="4" type="ORF">PG991_014666</name>
</gene>
<feature type="domain" description="Zn(2)-C6 fungal-type" evidence="3">
    <location>
        <begin position="15"/>
        <end position="46"/>
    </location>
</feature>
<reference evidence="4 5" key="1">
    <citation type="submission" date="2023-01" db="EMBL/GenBank/DDBJ databases">
        <title>Analysis of 21 Apiospora genomes using comparative genomics revels a genus with tremendous synthesis potential of carbohydrate active enzymes and secondary metabolites.</title>
        <authorList>
            <person name="Sorensen T."/>
        </authorList>
    </citation>
    <scope>NUCLEOTIDE SEQUENCE [LARGE SCALE GENOMIC DNA]</scope>
    <source>
        <strain evidence="4 5">CBS 20057</strain>
    </source>
</reference>
<dbReference type="Pfam" id="PF00172">
    <property type="entry name" value="Zn_clus"/>
    <property type="match status" value="1"/>
</dbReference>
<dbReference type="SUPFAM" id="SSF57701">
    <property type="entry name" value="Zn2/Cys6 DNA-binding domain"/>
    <property type="match status" value="1"/>
</dbReference>
<dbReference type="CDD" id="cd00067">
    <property type="entry name" value="GAL4"/>
    <property type="match status" value="1"/>
</dbReference>
<evidence type="ECO:0000256" key="1">
    <source>
        <dbReference type="ARBA" id="ARBA00023242"/>
    </source>
</evidence>
<dbReference type="EMBL" id="JAQQWI010000019">
    <property type="protein sequence ID" value="KAK7998991.1"/>
    <property type="molecule type" value="Genomic_DNA"/>
</dbReference>
<evidence type="ECO:0000259" key="3">
    <source>
        <dbReference type="PROSITE" id="PS50048"/>
    </source>
</evidence>
<sequence length="431" mass="47274">MASTTRPSDPVLRRACDRCHTHKLSCQREASGQCTRCLKANATCTTSPSMRNRRHRRSTRAADRLPPPLAAELPQSAVVVTRPSIPVASTDTSTELVPDPHTDLDQGAPDFNDITHQNPFAEDANALSFIEELMTGSFQEQAFLQNLDTTWWSSPASSIFPTFDTTTSQLGALTDQTAPSTAPNTTRDEHSLLPRTADGEWLQKLVQVNVRLFAHANKGKDGDKDAPQGNSFDQTIKTSLQFIQALRHLQGSSSRDLPSRSRTASPQLVVDPGTMLIVYSCYVRIVELLIDRLHAVQEALKTGTAGAAANPTSTSQDGKTAQPPSSGFPALEFPTISVCTCTLEDYPVLRMRLTLELVEEKLDVMGALLHSMHSNDSRQKHGPMAATWRGMQQSLPTTGIPQQALLARGEIAYQIIRDIRNELKKKRQLAS</sequence>
<keyword evidence="5" id="KW-1185">Reference proteome</keyword>
<name>A0ABR1R4X5_9PEZI</name>
<dbReference type="PROSITE" id="PS00463">
    <property type="entry name" value="ZN2_CY6_FUNGAL_1"/>
    <property type="match status" value="1"/>
</dbReference>
<comment type="caution">
    <text evidence="4">The sequence shown here is derived from an EMBL/GenBank/DDBJ whole genome shotgun (WGS) entry which is preliminary data.</text>
</comment>
<evidence type="ECO:0000313" key="5">
    <source>
        <dbReference type="Proteomes" id="UP001396898"/>
    </source>
</evidence>
<feature type="region of interest" description="Disordered" evidence="2">
    <location>
        <begin position="45"/>
        <end position="68"/>
    </location>
</feature>
<dbReference type="Proteomes" id="UP001396898">
    <property type="component" value="Unassembled WGS sequence"/>
</dbReference>